<dbReference type="Gene3D" id="3.30.70.20">
    <property type="match status" value="1"/>
</dbReference>
<dbReference type="RefSeq" id="WP_075859329.1">
    <property type="nucleotide sequence ID" value="NZ_BDJK01000020.1"/>
</dbReference>
<sequence>MAKRVAVVDPTLCDQAPACILVAVCPFGAIEQEPAEYDFPGFGKPVTVNQDLCTGCGKCVPFCSTGAISLVEKV</sequence>
<evidence type="ECO:0000313" key="2">
    <source>
        <dbReference type="EMBL" id="GAV22872.1"/>
    </source>
</evidence>
<reference evidence="3" key="1">
    <citation type="submission" date="2016-12" db="EMBL/GenBank/DDBJ databases">
        <title>Draft Genome Sequences od Carboxydothermus pertinax and islandicus, Hydrogenogenic Carboxydotrophic Bacteria.</title>
        <authorList>
            <person name="Fukuyama Y."/>
            <person name="Ohmae K."/>
            <person name="Yoneda Y."/>
            <person name="Yoshida T."/>
            <person name="Sako Y."/>
        </authorList>
    </citation>
    <scope>NUCLEOTIDE SEQUENCE [LARGE SCALE GENOMIC DNA]</scope>
    <source>
        <strain evidence="3">Ug1</strain>
    </source>
</reference>
<evidence type="ECO:0000259" key="1">
    <source>
        <dbReference type="PROSITE" id="PS51379"/>
    </source>
</evidence>
<gene>
    <name evidence="2" type="ORF">cpu_13820</name>
</gene>
<dbReference type="STRING" id="870242.cpu_13820"/>
<dbReference type="InterPro" id="IPR017896">
    <property type="entry name" value="4Fe4S_Fe-S-bd"/>
</dbReference>
<proteinExistence type="predicted"/>
<dbReference type="EMBL" id="BDJK01000020">
    <property type="protein sequence ID" value="GAV22872.1"/>
    <property type="molecule type" value="Genomic_DNA"/>
</dbReference>
<feature type="domain" description="4Fe-4S ferredoxin-type" evidence="1">
    <location>
        <begin position="4"/>
        <end position="35"/>
    </location>
</feature>
<keyword evidence="3" id="KW-1185">Reference proteome</keyword>
<dbReference type="Pfam" id="PF00037">
    <property type="entry name" value="Fer4"/>
    <property type="match status" value="1"/>
</dbReference>
<comment type="caution">
    <text evidence="2">The sequence shown here is derived from an EMBL/GenBank/DDBJ whole genome shotgun (WGS) entry which is preliminary data.</text>
</comment>
<dbReference type="AlphaFoldDB" id="A0A1L8CVE2"/>
<organism evidence="2 3">
    <name type="scientific">Carboxydothermus pertinax</name>
    <dbReference type="NCBI Taxonomy" id="870242"/>
    <lineage>
        <taxon>Bacteria</taxon>
        <taxon>Bacillati</taxon>
        <taxon>Bacillota</taxon>
        <taxon>Clostridia</taxon>
        <taxon>Thermoanaerobacterales</taxon>
        <taxon>Thermoanaerobacteraceae</taxon>
        <taxon>Carboxydothermus</taxon>
    </lineage>
</organism>
<feature type="domain" description="4Fe-4S ferredoxin-type" evidence="1">
    <location>
        <begin position="44"/>
        <end position="73"/>
    </location>
</feature>
<dbReference type="SUPFAM" id="SSF54862">
    <property type="entry name" value="4Fe-4S ferredoxins"/>
    <property type="match status" value="1"/>
</dbReference>
<dbReference type="PROSITE" id="PS51379">
    <property type="entry name" value="4FE4S_FER_2"/>
    <property type="match status" value="2"/>
</dbReference>
<name>A0A1L8CVE2_9THEO</name>
<protein>
    <submittedName>
        <fullName evidence="2">(Fe-S)-binding protein</fullName>
    </submittedName>
</protein>
<accession>A0A1L8CVE2</accession>
<dbReference type="OrthoDB" id="5421405at2"/>
<evidence type="ECO:0000313" key="3">
    <source>
        <dbReference type="Proteomes" id="UP000187485"/>
    </source>
</evidence>
<dbReference type="Proteomes" id="UP000187485">
    <property type="component" value="Unassembled WGS sequence"/>
</dbReference>